<evidence type="ECO:0000313" key="4">
    <source>
        <dbReference type="EMBL" id="WGZ93010.1"/>
    </source>
</evidence>
<dbReference type="AlphaFoldDB" id="A0AA95HBG4"/>
<evidence type="ECO:0000259" key="2">
    <source>
        <dbReference type="Pfam" id="PF01609"/>
    </source>
</evidence>
<dbReference type="EMBL" id="CP124756">
    <property type="protein sequence ID" value="WGZ93010.1"/>
    <property type="molecule type" value="Genomic_DNA"/>
</dbReference>
<dbReference type="Pfam" id="PF01609">
    <property type="entry name" value="DDE_Tnp_1"/>
    <property type="match status" value="1"/>
</dbReference>
<dbReference type="PANTHER" id="PTHR35604:SF2">
    <property type="entry name" value="TRANSPOSASE INSH FOR INSERTION SEQUENCE ELEMENT IS5A-RELATED"/>
    <property type="match status" value="1"/>
</dbReference>
<name>A0AA95HBG4_9GAMM</name>
<proteinExistence type="predicted"/>
<feature type="compositionally biased region" description="Basic and acidic residues" evidence="1">
    <location>
        <begin position="157"/>
        <end position="166"/>
    </location>
</feature>
<reference evidence="4" key="1">
    <citation type="journal article" date="2023" name="Int. J. Mol. Sci.">
        <title>Metagenomics Revealed a New Genus 'Candidatus Thiocaldithrix dubininis' gen. nov., sp. nov. and a New Species 'Candidatus Thiothrix putei' sp. nov. in the Family Thiotrichaceae, Some Members of Which Have Traits of Both Na+- and H+-Motive Energetics.</title>
        <authorList>
            <person name="Ravin N.V."/>
            <person name="Muntyan M.S."/>
            <person name="Smolyakov D.D."/>
            <person name="Rudenko T.S."/>
            <person name="Beletsky A.V."/>
            <person name="Mardanov A.V."/>
            <person name="Grabovich M.Y."/>
        </authorList>
    </citation>
    <scope>NUCLEOTIDE SEQUENCE</scope>
    <source>
        <strain evidence="4">GKL-02</strain>
    </source>
</reference>
<dbReference type="InterPro" id="IPR008490">
    <property type="entry name" value="Transposase_InsH_N"/>
</dbReference>
<dbReference type="PANTHER" id="PTHR35604">
    <property type="entry name" value="TRANSPOSASE INSH FOR INSERTION SEQUENCE ELEMENT IS5A-RELATED"/>
    <property type="match status" value="1"/>
</dbReference>
<gene>
    <name evidence="4" type="ORF">QJT81_14410</name>
</gene>
<evidence type="ECO:0000259" key="3">
    <source>
        <dbReference type="Pfam" id="PF05598"/>
    </source>
</evidence>
<accession>A0AA95HBG4</accession>
<dbReference type="Proteomes" id="UP001301326">
    <property type="component" value="Chromosome"/>
</dbReference>
<evidence type="ECO:0000256" key="1">
    <source>
        <dbReference type="SAM" id="MobiDB-lite"/>
    </source>
</evidence>
<dbReference type="GO" id="GO:0003677">
    <property type="term" value="F:DNA binding"/>
    <property type="evidence" value="ECO:0007669"/>
    <property type="project" value="InterPro"/>
</dbReference>
<reference evidence="4" key="2">
    <citation type="submission" date="2023-04" db="EMBL/GenBank/DDBJ databases">
        <authorList>
            <person name="Beletskiy A.V."/>
            <person name="Mardanov A.V."/>
            <person name="Ravin N.V."/>
        </authorList>
    </citation>
    <scope>NUCLEOTIDE SEQUENCE</scope>
    <source>
        <strain evidence="4">GKL-02</strain>
    </source>
</reference>
<dbReference type="GO" id="GO:0006313">
    <property type="term" value="P:DNA transposition"/>
    <property type="evidence" value="ECO:0007669"/>
    <property type="project" value="InterPro"/>
</dbReference>
<dbReference type="Pfam" id="PF05598">
    <property type="entry name" value="DUF772"/>
    <property type="match status" value="1"/>
</dbReference>
<organism evidence="4">
    <name type="scientific">Candidatus Thiothrix putei</name>
    <dbReference type="NCBI Taxonomy" id="3080811"/>
    <lineage>
        <taxon>Bacteria</taxon>
        <taxon>Pseudomonadati</taxon>
        <taxon>Pseudomonadota</taxon>
        <taxon>Gammaproteobacteria</taxon>
        <taxon>Thiotrichales</taxon>
        <taxon>Thiotrichaceae</taxon>
        <taxon>Thiothrix</taxon>
    </lineage>
</organism>
<protein>
    <submittedName>
        <fullName evidence="4">Transposase</fullName>
    </submittedName>
</protein>
<feature type="domain" description="Transposase InsH N-terminal" evidence="3">
    <location>
        <begin position="34"/>
        <end position="118"/>
    </location>
</feature>
<dbReference type="GO" id="GO:0004803">
    <property type="term" value="F:transposase activity"/>
    <property type="evidence" value="ECO:0007669"/>
    <property type="project" value="InterPro"/>
</dbReference>
<dbReference type="KEGG" id="tput:QJT81_14410"/>
<dbReference type="InterPro" id="IPR002559">
    <property type="entry name" value="Transposase_11"/>
</dbReference>
<sequence length="351" mass="39620">MNSTERALIAQRWSLLQIEILPCFNDAFGTLTPKLEKLIHVLELTRIEDFVRSFRDGSGRPATERSWFADAFVAKSVLNIVNTRALIDRLQNDRSLRRICGFPLTKKLPSESTFSRAFAEFAEQRLAERVHETLVKTYLGDALIGHLCRDSTAIEARERPVAEEKPKKKQGQTRIQRQREQSLQQALDEIPVQCNRGTKKNAQGNKHSWNGYKLHIDTADCGVPIAAILSSASFHDSGAAIPLSQISAQRVTSLYDLMDAAYCSADLHEYSRHLGHVPLIDHNPRGGQKEAFEPADAERYKIRSTVERTNARLKDEFGGRNVWVQGAQKVYSHLMFGILVLSADQLMRVLL</sequence>
<feature type="domain" description="Transposase IS4-like" evidence="2">
    <location>
        <begin position="149"/>
        <end position="340"/>
    </location>
</feature>
<feature type="region of interest" description="Disordered" evidence="1">
    <location>
        <begin position="157"/>
        <end position="182"/>
    </location>
</feature>